<dbReference type="InterPro" id="IPR003593">
    <property type="entry name" value="AAA+_ATPase"/>
</dbReference>
<protein>
    <submittedName>
        <fullName evidence="6">Helicase</fullName>
    </submittedName>
</protein>
<dbReference type="GO" id="GO:0000723">
    <property type="term" value="P:telomere maintenance"/>
    <property type="evidence" value="ECO:0007669"/>
    <property type="project" value="InterPro"/>
</dbReference>
<reference evidence="6" key="1">
    <citation type="submission" date="2020-01" db="EMBL/GenBank/DDBJ databases">
        <authorList>
            <person name="Meier V. D."/>
            <person name="Meier V D."/>
        </authorList>
    </citation>
    <scope>NUCLEOTIDE SEQUENCE</scope>
    <source>
        <strain evidence="6">HLG_WM_MAG_04</strain>
    </source>
</reference>
<keyword evidence="2" id="KW-0378">Hydrolase</keyword>
<dbReference type="GO" id="GO:0005524">
    <property type="term" value="F:ATP binding"/>
    <property type="evidence" value="ECO:0007669"/>
    <property type="project" value="UniProtKB-KW"/>
</dbReference>
<dbReference type="AlphaFoldDB" id="A0A6S6SCD7"/>
<evidence type="ECO:0000313" key="6">
    <source>
        <dbReference type="EMBL" id="CAA6803886.1"/>
    </source>
</evidence>
<evidence type="ECO:0000256" key="1">
    <source>
        <dbReference type="ARBA" id="ARBA00022741"/>
    </source>
</evidence>
<dbReference type="GO" id="GO:0003678">
    <property type="term" value="F:DNA helicase activity"/>
    <property type="evidence" value="ECO:0007669"/>
    <property type="project" value="InterPro"/>
</dbReference>
<dbReference type="GO" id="GO:0006281">
    <property type="term" value="P:DNA repair"/>
    <property type="evidence" value="ECO:0007669"/>
    <property type="project" value="InterPro"/>
</dbReference>
<name>A0A6S6SCD7_9BACT</name>
<dbReference type="SUPFAM" id="SSF52540">
    <property type="entry name" value="P-loop containing nucleoside triphosphate hydrolases"/>
    <property type="match status" value="2"/>
</dbReference>
<keyword evidence="4" id="KW-0067">ATP-binding</keyword>
<gene>
    <name evidence="6" type="ORF">HELGO_WM10445</name>
</gene>
<dbReference type="InterPro" id="IPR010285">
    <property type="entry name" value="DNA_helicase_pif1-like_DEAD"/>
</dbReference>
<evidence type="ECO:0000256" key="4">
    <source>
        <dbReference type="ARBA" id="ARBA00022840"/>
    </source>
</evidence>
<keyword evidence="3 6" id="KW-0347">Helicase</keyword>
<organism evidence="6">
    <name type="scientific">uncultured Sulfurovum sp</name>
    <dbReference type="NCBI Taxonomy" id="269237"/>
    <lineage>
        <taxon>Bacteria</taxon>
        <taxon>Pseudomonadati</taxon>
        <taxon>Campylobacterota</taxon>
        <taxon>Epsilonproteobacteria</taxon>
        <taxon>Campylobacterales</taxon>
        <taxon>Sulfurovaceae</taxon>
        <taxon>Sulfurovum</taxon>
        <taxon>environmental samples</taxon>
    </lineage>
</organism>
<dbReference type="CDD" id="cd18809">
    <property type="entry name" value="SF1_C_RecD"/>
    <property type="match status" value="1"/>
</dbReference>
<dbReference type="SMART" id="SM00382">
    <property type="entry name" value="AAA"/>
    <property type="match status" value="1"/>
</dbReference>
<dbReference type="PANTHER" id="PTHR47642">
    <property type="entry name" value="ATP-DEPENDENT DNA HELICASE"/>
    <property type="match status" value="1"/>
</dbReference>
<sequence>MSDVDLVLHHLKNNNVFLTGGAGVGKSYTTTEIIRLYRIQTDEQIVALGSTGVSAVNIGGFTIHSFFVFGISNNFEELDLHDKRSRSRLSELKKILKATDLIIIDEISMVSSNMMEMISYRLSSMGYLGKLLFVGDFFQLPPVKKFGQNNHNNNLFEEKLYAFESNAWKIFSPVVIELSKMKRTTDAEFTHILHKVRVGQCDLEVTNYMLRLANNHIKDQNPTMLFGRNAEVNSTNKARLAAIEAEEHLLFATFEEHHGKIHEKRLASWKNMLPVEEQLILKVGVPVLFTINKWGKYANGERGIIQKIEEDHIIVKKEEIYVRVERHDFDLLEMKSDDKGKVESIKVATMSQFPLKLAYAVTIHKSQGMSINNLVCNIDNIFAPSQFYVAISRAINPKNLRLDFNRGNLTGYLHNIIKVDQRVVEYYTKLGQSYITNEELPF</sequence>
<dbReference type="InterPro" id="IPR003840">
    <property type="entry name" value="DNA_helicase_dom"/>
</dbReference>
<accession>A0A6S6SCD7</accession>
<dbReference type="PANTHER" id="PTHR47642:SF5">
    <property type="entry name" value="ATP-DEPENDENT DNA HELICASE"/>
    <property type="match status" value="1"/>
</dbReference>
<evidence type="ECO:0000259" key="5">
    <source>
        <dbReference type="SMART" id="SM00382"/>
    </source>
</evidence>
<dbReference type="InterPro" id="IPR051055">
    <property type="entry name" value="PIF1_helicase"/>
</dbReference>
<keyword evidence="1" id="KW-0547">Nucleotide-binding</keyword>
<proteinExistence type="predicted"/>
<evidence type="ECO:0000256" key="2">
    <source>
        <dbReference type="ARBA" id="ARBA00022801"/>
    </source>
</evidence>
<dbReference type="InterPro" id="IPR027417">
    <property type="entry name" value="P-loop_NTPase"/>
</dbReference>
<dbReference type="EMBL" id="CACVAX010000008">
    <property type="protein sequence ID" value="CAA6803886.1"/>
    <property type="molecule type" value="Genomic_DNA"/>
</dbReference>
<dbReference type="Gene3D" id="3.40.50.300">
    <property type="entry name" value="P-loop containing nucleotide triphosphate hydrolases"/>
    <property type="match status" value="2"/>
</dbReference>
<evidence type="ECO:0000256" key="3">
    <source>
        <dbReference type="ARBA" id="ARBA00022806"/>
    </source>
</evidence>
<dbReference type="Pfam" id="PF02689">
    <property type="entry name" value="Herpes_Helicase"/>
    <property type="match status" value="1"/>
</dbReference>
<feature type="domain" description="AAA+ ATPase" evidence="5">
    <location>
        <begin position="12"/>
        <end position="319"/>
    </location>
</feature>
<dbReference type="Pfam" id="PF05970">
    <property type="entry name" value="PIF1"/>
    <property type="match status" value="1"/>
</dbReference>
<dbReference type="GO" id="GO:0016787">
    <property type="term" value="F:hydrolase activity"/>
    <property type="evidence" value="ECO:0007669"/>
    <property type="project" value="UniProtKB-KW"/>
</dbReference>